<dbReference type="Proteomes" id="UP000234748">
    <property type="component" value="Unassembled WGS sequence"/>
</dbReference>
<evidence type="ECO:0000313" key="1">
    <source>
        <dbReference type="EMBL" id="PLT28639.1"/>
    </source>
</evidence>
<name>A0A2N5M2P2_9BACI</name>
<organism evidence="1 2">
    <name type="scientific">Peribacillus deserti</name>
    <dbReference type="NCBI Taxonomy" id="673318"/>
    <lineage>
        <taxon>Bacteria</taxon>
        <taxon>Bacillati</taxon>
        <taxon>Bacillota</taxon>
        <taxon>Bacilli</taxon>
        <taxon>Bacillales</taxon>
        <taxon>Bacillaceae</taxon>
        <taxon>Peribacillus</taxon>
    </lineage>
</organism>
<gene>
    <name evidence="1" type="ORF">CUU66_17200</name>
</gene>
<keyword evidence="2" id="KW-1185">Reference proteome</keyword>
<accession>A0A2N5M2P2</accession>
<comment type="caution">
    <text evidence="1">The sequence shown here is derived from an EMBL/GenBank/DDBJ whole genome shotgun (WGS) entry which is preliminary data.</text>
</comment>
<sequence>MTRGSQLAAGSRSLAPYVPINQFNNRVCSQNLLKKQQFFRKEPFYKCSMLYAIHTEGMVRMEFWRMTACVVNKKDDMDLLWVMTTPVSPKDHELPIWSGL</sequence>
<reference evidence="1 2" key="1">
    <citation type="submission" date="2017-11" db="EMBL/GenBank/DDBJ databases">
        <title>Comparitive Functional Genomics of Dry Heat Resistant strains isolated from the Viking Spacecraft.</title>
        <authorList>
            <person name="Seuylemezian A."/>
            <person name="Cooper K."/>
            <person name="Vaishampayan P."/>
        </authorList>
    </citation>
    <scope>NUCLEOTIDE SEQUENCE [LARGE SCALE GENOMIC DNA]</scope>
    <source>
        <strain evidence="1 2">V1-29</strain>
    </source>
</reference>
<evidence type="ECO:0000313" key="2">
    <source>
        <dbReference type="Proteomes" id="UP000234748"/>
    </source>
</evidence>
<proteinExistence type="predicted"/>
<dbReference type="EMBL" id="PGUY01000054">
    <property type="protein sequence ID" value="PLT28639.1"/>
    <property type="molecule type" value="Genomic_DNA"/>
</dbReference>
<protein>
    <submittedName>
        <fullName evidence="1">Uncharacterized protein</fullName>
    </submittedName>
</protein>
<dbReference type="AlphaFoldDB" id="A0A2N5M2P2"/>